<dbReference type="Proteomes" id="UP000326757">
    <property type="component" value="Unassembled WGS sequence"/>
</dbReference>
<protein>
    <submittedName>
        <fullName evidence="1">Uncharacterized protein</fullName>
    </submittedName>
</protein>
<organism evidence="1 2">
    <name type="scientific">Monilinia laxa</name>
    <name type="common">Brown rot fungus</name>
    <name type="synonym">Sclerotinia laxa</name>
    <dbReference type="NCBI Taxonomy" id="61186"/>
    <lineage>
        <taxon>Eukaryota</taxon>
        <taxon>Fungi</taxon>
        <taxon>Dikarya</taxon>
        <taxon>Ascomycota</taxon>
        <taxon>Pezizomycotina</taxon>
        <taxon>Leotiomycetes</taxon>
        <taxon>Helotiales</taxon>
        <taxon>Sclerotiniaceae</taxon>
        <taxon>Monilinia</taxon>
    </lineage>
</organism>
<sequence length="88" mass="10399">MSKYFLPYPIVTYLYGYSLRIVTSHIITYHIHQTPFSLGPYNRNRAGEFLIPQMNKRLIIPRNCISLFYDAPSLSNDCYSRNKHNPEK</sequence>
<gene>
    <name evidence="1" type="ORF">EYC80_009597</name>
</gene>
<name>A0A5N6JYC0_MONLA</name>
<evidence type="ECO:0000313" key="2">
    <source>
        <dbReference type="Proteomes" id="UP000326757"/>
    </source>
</evidence>
<evidence type="ECO:0000313" key="1">
    <source>
        <dbReference type="EMBL" id="KAB8294154.1"/>
    </source>
</evidence>
<keyword evidence="2" id="KW-1185">Reference proteome</keyword>
<accession>A0A5N6JYC0</accession>
<dbReference type="EMBL" id="VIGI01000011">
    <property type="protein sequence ID" value="KAB8294154.1"/>
    <property type="molecule type" value="Genomic_DNA"/>
</dbReference>
<proteinExistence type="predicted"/>
<comment type="caution">
    <text evidence="1">The sequence shown here is derived from an EMBL/GenBank/DDBJ whole genome shotgun (WGS) entry which is preliminary data.</text>
</comment>
<reference evidence="1 2" key="1">
    <citation type="submission" date="2019-06" db="EMBL/GenBank/DDBJ databases">
        <title>Genome Sequence of the Brown Rot Fungal Pathogen Monilinia laxa.</title>
        <authorList>
            <person name="De Miccolis Angelini R.M."/>
            <person name="Landi L."/>
            <person name="Abate D."/>
            <person name="Pollastro S."/>
            <person name="Romanazzi G."/>
            <person name="Faretra F."/>
        </authorList>
    </citation>
    <scope>NUCLEOTIDE SEQUENCE [LARGE SCALE GENOMIC DNA]</scope>
    <source>
        <strain evidence="1 2">Mlax316</strain>
    </source>
</reference>
<dbReference type="AlphaFoldDB" id="A0A5N6JYC0"/>